<gene>
    <name evidence="2" type="ORF">FBY41_0089</name>
</gene>
<keyword evidence="1" id="KW-0472">Membrane</keyword>
<keyword evidence="1" id="KW-1133">Transmembrane helix</keyword>
<keyword evidence="1" id="KW-0812">Transmembrane</keyword>
<reference evidence="2 3" key="1">
    <citation type="submission" date="2019-06" db="EMBL/GenBank/DDBJ databases">
        <title>Genome sequencing of plant associated microbes to promote plant fitness in Sorghum bicolor and Oryza sativa.</title>
        <authorList>
            <person name="Coleman-Derr D."/>
        </authorList>
    </citation>
    <scope>NUCLEOTIDE SEQUENCE [LARGE SCALE GENOMIC DNA]</scope>
    <source>
        <strain evidence="2 3">KV-663</strain>
    </source>
</reference>
<protein>
    <submittedName>
        <fullName evidence="2">Uncharacterized protein</fullName>
    </submittedName>
</protein>
<evidence type="ECO:0000256" key="1">
    <source>
        <dbReference type="SAM" id="Phobius"/>
    </source>
</evidence>
<keyword evidence="3" id="KW-1185">Reference proteome</keyword>
<dbReference type="Proteomes" id="UP000316747">
    <property type="component" value="Unassembled WGS sequence"/>
</dbReference>
<feature type="transmembrane region" description="Helical" evidence="1">
    <location>
        <begin position="7"/>
        <end position="26"/>
    </location>
</feature>
<dbReference type="AlphaFoldDB" id="A0A543HZH3"/>
<organism evidence="2 3">
    <name type="scientific">Humibacillus xanthopallidus</name>
    <dbReference type="NCBI Taxonomy" id="412689"/>
    <lineage>
        <taxon>Bacteria</taxon>
        <taxon>Bacillati</taxon>
        <taxon>Actinomycetota</taxon>
        <taxon>Actinomycetes</taxon>
        <taxon>Micrococcales</taxon>
        <taxon>Intrasporangiaceae</taxon>
        <taxon>Humibacillus</taxon>
    </lineage>
</organism>
<name>A0A543HZH3_9MICO</name>
<comment type="caution">
    <text evidence="2">The sequence shown here is derived from an EMBL/GenBank/DDBJ whole genome shotgun (WGS) entry which is preliminary data.</text>
</comment>
<dbReference type="RefSeq" id="WP_141841482.1">
    <property type="nucleotide sequence ID" value="NZ_VFPM01000001.1"/>
</dbReference>
<dbReference type="EMBL" id="VFPM01000001">
    <property type="protein sequence ID" value="TQM63743.1"/>
    <property type="molecule type" value="Genomic_DNA"/>
</dbReference>
<proteinExistence type="predicted"/>
<sequence length="67" mass="6918">MDRVGKVESGIAVGSLVLGVVALVFAEAAAAEILLAMFMASILVVWLLEIVDHAGLVHGHEAPMAHA</sequence>
<feature type="transmembrane region" description="Helical" evidence="1">
    <location>
        <begin position="32"/>
        <end position="51"/>
    </location>
</feature>
<accession>A0A543HZH3</accession>
<evidence type="ECO:0000313" key="2">
    <source>
        <dbReference type="EMBL" id="TQM63743.1"/>
    </source>
</evidence>
<evidence type="ECO:0000313" key="3">
    <source>
        <dbReference type="Proteomes" id="UP000316747"/>
    </source>
</evidence>